<dbReference type="InterPro" id="IPR003599">
    <property type="entry name" value="Ig_sub"/>
</dbReference>
<dbReference type="CDD" id="cd00096">
    <property type="entry name" value="Ig"/>
    <property type="match status" value="4"/>
</dbReference>
<dbReference type="Pfam" id="PF07679">
    <property type="entry name" value="I-set"/>
    <property type="match status" value="8"/>
</dbReference>
<evidence type="ECO:0000256" key="1">
    <source>
        <dbReference type="ARBA" id="ARBA00022737"/>
    </source>
</evidence>
<evidence type="ECO:0000259" key="3">
    <source>
        <dbReference type="PROSITE" id="PS50835"/>
    </source>
</evidence>
<dbReference type="InterPro" id="IPR036179">
    <property type="entry name" value="Ig-like_dom_sf"/>
</dbReference>
<dbReference type="InterPro" id="IPR013098">
    <property type="entry name" value="Ig_I-set"/>
</dbReference>
<dbReference type="SMART" id="SM00408">
    <property type="entry name" value="IGc2"/>
    <property type="match status" value="8"/>
</dbReference>
<dbReference type="InterPro" id="IPR050964">
    <property type="entry name" value="Striated_Muscle_Regulatory"/>
</dbReference>
<dbReference type="FunFam" id="2.60.40.10:FF:000107">
    <property type="entry name" value="Myosin, light chain kinase a"/>
    <property type="match status" value="1"/>
</dbReference>
<dbReference type="PROSITE" id="PS50835">
    <property type="entry name" value="IG_LIKE"/>
    <property type="match status" value="8"/>
</dbReference>
<evidence type="ECO:0000313" key="4">
    <source>
        <dbReference type="Ensembl" id="ENSBIXP00005028100.1"/>
    </source>
</evidence>
<proteinExistence type="predicted"/>
<dbReference type="Gene3D" id="2.60.40.10">
    <property type="entry name" value="Immunoglobulins"/>
    <property type="match status" value="8"/>
</dbReference>
<protein>
    <recommendedName>
        <fullName evidence="3">Ig-like domain-containing protein</fullName>
    </recommendedName>
</protein>
<dbReference type="PANTHER" id="PTHR13817:SF166">
    <property type="entry name" value="NEURONAL IGCAM-RELATED"/>
    <property type="match status" value="1"/>
</dbReference>
<accession>A0A4W2HB17</accession>
<dbReference type="FunFam" id="2.60.40.10:FF:000022">
    <property type="entry name" value="Cardiac titin"/>
    <property type="match status" value="5"/>
</dbReference>
<feature type="domain" description="Ig-like" evidence="3">
    <location>
        <begin position="1"/>
        <end position="60"/>
    </location>
</feature>
<feature type="domain" description="Ig-like" evidence="3">
    <location>
        <begin position="624"/>
        <end position="713"/>
    </location>
</feature>
<dbReference type="InterPro" id="IPR013106">
    <property type="entry name" value="Ig_V-set"/>
</dbReference>
<feature type="domain" description="Ig-like" evidence="3">
    <location>
        <begin position="65"/>
        <end position="154"/>
    </location>
</feature>
<dbReference type="SUPFAM" id="SSF48726">
    <property type="entry name" value="Immunoglobulin"/>
    <property type="match status" value="8"/>
</dbReference>
<dbReference type="PANTHER" id="PTHR13817">
    <property type="entry name" value="TITIN"/>
    <property type="match status" value="1"/>
</dbReference>
<reference evidence="4 5" key="1">
    <citation type="submission" date="2018-11" db="EMBL/GenBank/DDBJ databases">
        <title>Haplotype-resolved cattle genomes.</title>
        <authorList>
            <person name="Low W.Y."/>
            <person name="Tearle R."/>
            <person name="Bickhart D.M."/>
            <person name="Rosen B.D."/>
            <person name="Koren S."/>
            <person name="Rhie A."/>
            <person name="Hiendleder S."/>
            <person name="Phillippy A.M."/>
            <person name="Smith T.P.L."/>
            <person name="Williams J.L."/>
        </authorList>
    </citation>
    <scope>NUCLEOTIDE SEQUENCE [LARGE SCALE GENOMIC DNA]</scope>
</reference>
<dbReference type="SMART" id="SM00406">
    <property type="entry name" value="IGv"/>
    <property type="match status" value="3"/>
</dbReference>
<dbReference type="Ensembl" id="ENSBIXT00005014946.1">
    <property type="protein sequence ID" value="ENSBIXP00005028100.1"/>
    <property type="gene ID" value="ENSBIXG00005029542.1"/>
</dbReference>
<sequence>MTIKWFKDNKELHSGAARSVWKDDTSTILELFSAKAADSGTYICQLSNDVGTATTKASLFVKEPPQFIKKPSPVLVLRNGQSTTFECQITGTPEIRVSWYLDGNEITAVEKHGISFIDGLATFQISGARVENSGTYVCEAQNDAGTASCSIELKVKEPPTFIRELKPVEVVKDSDVELECEVMGTSPFQVTWLRNNKEIRSSKKYTLTDRVSVFNLNINRCDPSDTGDYQCIVSNEGGSCSCSARVSLKEPPSFIKKIENITTVLKSSATFQSTVAGSPPISITWLKDDQILDEDDNVHISFVNNVATLQIRSVDNGHSGRYTCQAKNESGVERCYAFLLSYSLETKAKSVDVTERDPVTLECVVAGTPELKVKWLKDGKQIVPSRYFSMSFENNVASFRIQSVMKQDSGEYTFKVENDFGSSSCDAYLRVLDQNIPPSFTKKLTKMDKVLGSSIHMECKVSGSLPISAQWFKDGKEISTSAKYRLVCHENTVSLDVNNLELEDTANYTCRVSNVAGDAACSGILTVKEPPVFSSFPPVVETLKNAEVSIECELSGTPPFEVVWYKDKRQLRSSKKYKIASKNFHASIHILNVDTLDIGEYHCKAQNEVGSDTCICIVKLKEPPRFVSKLNSLTVVAGEPAELQASIEGTQPISVQWLKEKEEVVRESENIRITFVENVATLQFSKAEPANAGKYICQIKNDGGMRENMATLTVLGWYNMVQ</sequence>
<dbReference type="GO" id="GO:0055013">
    <property type="term" value="P:cardiac muscle cell development"/>
    <property type="evidence" value="ECO:0007669"/>
    <property type="project" value="UniProtKB-ARBA"/>
</dbReference>
<dbReference type="InterPro" id="IPR013783">
    <property type="entry name" value="Ig-like_fold"/>
</dbReference>
<keyword evidence="1" id="KW-0677">Repeat</keyword>
<feature type="domain" description="Ig-like" evidence="3">
    <location>
        <begin position="159"/>
        <end position="247"/>
    </location>
</feature>
<evidence type="ECO:0000256" key="2">
    <source>
        <dbReference type="ARBA" id="ARBA00023319"/>
    </source>
</evidence>
<feature type="domain" description="Ig-like" evidence="3">
    <location>
        <begin position="438"/>
        <end position="526"/>
    </location>
</feature>
<feature type="domain" description="Ig-like" evidence="3">
    <location>
        <begin position="252"/>
        <end position="330"/>
    </location>
</feature>
<dbReference type="AlphaFoldDB" id="A0A4W2HB17"/>
<name>A0A4W2HB17_BOBOX</name>
<dbReference type="InterPro" id="IPR007110">
    <property type="entry name" value="Ig-like_dom"/>
</dbReference>
<dbReference type="GO" id="GO:0003007">
    <property type="term" value="P:heart morphogenesis"/>
    <property type="evidence" value="ECO:0007669"/>
    <property type="project" value="UniProtKB-ARBA"/>
</dbReference>
<dbReference type="GeneTree" id="ENSGT01110000267173"/>
<evidence type="ECO:0000313" key="5">
    <source>
        <dbReference type="Proteomes" id="UP000429181"/>
    </source>
</evidence>
<feature type="domain" description="Ig-like" evidence="3">
    <location>
        <begin position="341"/>
        <end position="430"/>
    </location>
</feature>
<reference evidence="4" key="2">
    <citation type="submission" date="2025-08" db="UniProtKB">
        <authorList>
            <consortium name="Ensembl"/>
        </authorList>
    </citation>
    <scope>IDENTIFICATION</scope>
</reference>
<keyword evidence="2" id="KW-0393">Immunoglobulin domain</keyword>
<dbReference type="FunFam" id="2.60.40.10:FF:000218">
    <property type="entry name" value="titin isoform X1"/>
    <property type="match status" value="1"/>
</dbReference>
<dbReference type="SMART" id="SM00409">
    <property type="entry name" value="IG"/>
    <property type="match status" value="8"/>
</dbReference>
<dbReference type="Proteomes" id="UP000429181">
    <property type="component" value="Chromosome 2"/>
</dbReference>
<dbReference type="InterPro" id="IPR003598">
    <property type="entry name" value="Ig_sub2"/>
</dbReference>
<feature type="domain" description="Ig-like" evidence="3">
    <location>
        <begin position="531"/>
        <end position="607"/>
    </location>
</feature>
<organism evidence="4 5">
    <name type="scientific">Bos indicus x Bos taurus</name>
    <name type="common">Hybrid cattle</name>
    <dbReference type="NCBI Taxonomy" id="30522"/>
    <lineage>
        <taxon>Eukaryota</taxon>
        <taxon>Metazoa</taxon>
        <taxon>Chordata</taxon>
        <taxon>Craniata</taxon>
        <taxon>Vertebrata</taxon>
        <taxon>Euteleostomi</taxon>
        <taxon>Mammalia</taxon>
        <taxon>Eutheria</taxon>
        <taxon>Laurasiatheria</taxon>
        <taxon>Artiodactyla</taxon>
        <taxon>Ruminantia</taxon>
        <taxon>Pecora</taxon>
        <taxon>Bovidae</taxon>
        <taxon>Bovinae</taxon>
        <taxon>Bos</taxon>
    </lineage>
</organism>